<dbReference type="AlphaFoldDB" id="A0A5Q3Q779"/>
<feature type="domain" description="DUF4190" evidence="3">
    <location>
        <begin position="62"/>
        <end position="118"/>
    </location>
</feature>
<name>A0A5Q3Q779_9PSEU</name>
<evidence type="ECO:0000313" key="5">
    <source>
        <dbReference type="Proteomes" id="UP000371041"/>
    </source>
</evidence>
<feature type="transmembrane region" description="Helical" evidence="2">
    <location>
        <begin position="62"/>
        <end position="85"/>
    </location>
</feature>
<keyword evidence="2" id="KW-1133">Transmembrane helix</keyword>
<gene>
    <name evidence="4" type="ORF">GIY23_06815</name>
</gene>
<dbReference type="Proteomes" id="UP000371041">
    <property type="component" value="Chromosome"/>
</dbReference>
<evidence type="ECO:0000256" key="2">
    <source>
        <dbReference type="SAM" id="Phobius"/>
    </source>
</evidence>
<dbReference type="InterPro" id="IPR025241">
    <property type="entry name" value="DUF4190"/>
</dbReference>
<keyword evidence="2" id="KW-0472">Membrane</keyword>
<accession>A0A5Q3Q779</accession>
<protein>
    <submittedName>
        <fullName evidence="4">DUF4190 domain-containing protein</fullName>
    </submittedName>
</protein>
<organism evidence="4 5">
    <name type="scientific">Allosaccharopolyspora coralli</name>
    <dbReference type="NCBI Taxonomy" id="2665642"/>
    <lineage>
        <taxon>Bacteria</taxon>
        <taxon>Bacillati</taxon>
        <taxon>Actinomycetota</taxon>
        <taxon>Actinomycetes</taxon>
        <taxon>Pseudonocardiales</taxon>
        <taxon>Pseudonocardiaceae</taxon>
        <taxon>Allosaccharopolyspora</taxon>
    </lineage>
</organism>
<evidence type="ECO:0000313" key="4">
    <source>
        <dbReference type="EMBL" id="QGK69286.1"/>
    </source>
</evidence>
<feature type="compositionally biased region" description="Basic residues" evidence="1">
    <location>
        <begin position="1"/>
        <end position="11"/>
    </location>
</feature>
<dbReference type="KEGG" id="sace:GIY23_06815"/>
<sequence length="136" mass="14610">MQPTRVRRRHTRTETITRGSRVNQPHTDEAGHETAAAHPAAMPPPQGGPYPYYPVSKPMNNLALVALILSVSGIGIGGIICGHIARKQIRENPHQDGDTLALAGLIVGYCATILVTLLIAAYVAFIIFMINHAPTV</sequence>
<evidence type="ECO:0000256" key="1">
    <source>
        <dbReference type="SAM" id="MobiDB-lite"/>
    </source>
</evidence>
<evidence type="ECO:0000259" key="3">
    <source>
        <dbReference type="Pfam" id="PF13828"/>
    </source>
</evidence>
<dbReference type="EMBL" id="CP045929">
    <property type="protein sequence ID" value="QGK69286.1"/>
    <property type="molecule type" value="Genomic_DNA"/>
</dbReference>
<dbReference type="Pfam" id="PF13828">
    <property type="entry name" value="DUF4190"/>
    <property type="match status" value="1"/>
</dbReference>
<reference evidence="5" key="1">
    <citation type="submission" date="2019-11" db="EMBL/GenBank/DDBJ databases">
        <title>The complete genome sequence of Saccharopolyspora sp. E2A.</title>
        <authorList>
            <person name="Zhang G."/>
        </authorList>
    </citation>
    <scope>NUCLEOTIDE SEQUENCE [LARGE SCALE GENOMIC DNA]</scope>
    <source>
        <strain evidence="5">E2A</strain>
    </source>
</reference>
<feature type="region of interest" description="Disordered" evidence="1">
    <location>
        <begin position="1"/>
        <end position="49"/>
    </location>
</feature>
<proteinExistence type="predicted"/>
<keyword evidence="2" id="KW-0812">Transmembrane</keyword>
<keyword evidence="5" id="KW-1185">Reference proteome</keyword>
<feature type="transmembrane region" description="Helical" evidence="2">
    <location>
        <begin position="105"/>
        <end position="130"/>
    </location>
</feature>